<reference evidence="1 2" key="1">
    <citation type="submission" date="2018-02" db="EMBL/GenBank/DDBJ databases">
        <title>novel marine gammaproteobacteria from coastal saline agro ecosystem.</title>
        <authorList>
            <person name="Krishnan R."/>
            <person name="Ramesh Kumar N."/>
        </authorList>
    </citation>
    <scope>NUCLEOTIDE SEQUENCE [LARGE SCALE GENOMIC DNA]</scope>
    <source>
        <strain evidence="1 2">228</strain>
    </source>
</reference>
<dbReference type="Proteomes" id="UP000238196">
    <property type="component" value="Unassembled WGS sequence"/>
</dbReference>
<evidence type="ECO:0000313" key="1">
    <source>
        <dbReference type="EMBL" id="PPC76307.1"/>
    </source>
</evidence>
<comment type="caution">
    <text evidence="1">The sequence shown here is derived from an EMBL/GenBank/DDBJ whole genome shotgun (WGS) entry which is preliminary data.</text>
</comment>
<accession>A0A2S5KN81</accession>
<evidence type="ECO:0000313" key="2">
    <source>
        <dbReference type="Proteomes" id="UP000238196"/>
    </source>
</evidence>
<name>A0A2S5KN81_9PROT</name>
<dbReference type="EMBL" id="PRLP01000054">
    <property type="protein sequence ID" value="PPC76307.1"/>
    <property type="molecule type" value="Genomic_DNA"/>
</dbReference>
<gene>
    <name evidence="1" type="ORF">C4K68_16100</name>
</gene>
<sequence length="162" mass="18397">MIKLRIALLMPTLLWAALGLPPVFADTSLLTSSAREARVFGLYLGSTDRDEFYRAIVGSGGERLFRRSSSDVYLITSIYPKAANCRVIFDADERVQEVIFNFNPGSLSKEELLAIVEQRYGKSQSYEPGLQGEGSYYWLFPHSGIRLYYLPTSTSQIQYYLR</sequence>
<protein>
    <submittedName>
        <fullName evidence="1">Uncharacterized protein</fullName>
    </submittedName>
</protein>
<proteinExistence type="predicted"/>
<dbReference type="AlphaFoldDB" id="A0A2S5KN81"/>
<organism evidence="1 2">
    <name type="scientific">Proteobacteria bacterium 228</name>
    <dbReference type="NCBI Taxonomy" id="2083153"/>
    <lineage>
        <taxon>Bacteria</taxon>
        <taxon>Pseudomonadati</taxon>
        <taxon>Pseudomonadota</taxon>
    </lineage>
</organism>